<evidence type="ECO:0000313" key="1">
    <source>
        <dbReference type="EMBL" id="KKN71431.1"/>
    </source>
</evidence>
<proteinExistence type="predicted"/>
<organism evidence="1">
    <name type="scientific">marine sediment metagenome</name>
    <dbReference type="NCBI Taxonomy" id="412755"/>
    <lineage>
        <taxon>unclassified sequences</taxon>
        <taxon>metagenomes</taxon>
        <taxon>ecological metagenomes</taxon>
    </lineage>
</organism>
<dbReference type="AlphaFoldDB" id="A0A0F9VCZ2"/>
<sequence>MTLRVFNSMIDEMATILKMESGEEEEPTSLTGEAGFQLAKRMFRKGKK</sequence>
<name>A0A0F9VCZ2_9ZZZZ</name>
<dbReference type="EMBL" id="LAZR01000384">
    <property type="protein sequence ID" value="KKN71431.1"/>
    <property type="molecule type" value="Genomic_DNA"/>
</dbReference>
<protein>
    <submittedName>
        <fullName evidence="1">Uncharacterized protein</fullName>
    </submittedName>
</protein>
<gene>
    <name evidence="1" type="ORF">LCGC14_0421530</name>
</gene>
<reference evidence="1" key="1">
    <citation type="journal article" date="2015" name="Nature">
        <title>Complex archaea that bridge the gap between prokaryotes and eukaryotes.</title>
        <authorList>
            <person name="Spang A."/>
            <person name="Saw J.H."/>
            <person name="Jorgensen S.L."/>
            <person name="Zaremba-Niedzwiedzka K."/>
            <person name="Martijn J."/>
            <person name="Lind A.E."/>
            <person name="van Eijk R."/>
            <person name="Schleper C."/>
            <person name="Guy L."/>
            <person name="Ettema T.J."/>
        </authorList>
    </citation>
    <scope>NUCLEOTIDE SEQUENCE</scope>
</reference>
<accession>A0A0F9VCZ2</accession>
<comment type="caution">
    <text evidence="1">The sequence shown here is derived from an EMBL/GenBank/DDBJ whole genome shotgun (WGS) entry which is preliminary data.</text>
</comment>